<feature type="compositionally biased region" description="Low complexity" evidence="2">
    <location>
        <begin position="41"/>
        <end position="61"/>
    </location>
</feature>
<feature type="region of interest" description="Disordered" evidence="2">
    <location>
        <begin position="449"/>
        <end position="482"/>
    </location>
</feature>
<gene>
    <name evidence="3" type="ORF">K443DRAFT_5782</name>
</gene>
<evidence type="ECO:0000256" key="1">
    <source>
        <dbReference type="SAM" id="Coils"/>
    </source>
</evidence>
<dbReference type="EMBL" id="KN838586">
    <property type="protein sequence ID" value="KIK02889.1"/>
    <property type="molecule type" value="Genomic_DNA"/>
</dbReference>
<dbReference type="STRING" id="1095629.A0A0C9XN10"/>
<name>A0A0C9XN10_9AGAR</name>
<feature type="coiled-coil region" evidence="1">
    <location>
        <begin position="297"/>
        <end position="324"/>
    </location>
</feature>
<evidence type="ECO:0000313" key="3">
    <source>
        <dbReference type="EMBL" id="KIK02889.1"/>
    </source>
</evidence>
<keyword evidence="1" id="KW-0175">Coiled coil</keyword>
<feature type="compositionally biased region" description="Polar residues" evidence="2">
    <location>
        <begin position="332"/>
        <end position="343"/>
    </location>
</feature>
<feature type="region of interest" description="Disordered" evidence="2">
    <location>
        <begin position="27"/>
        <end position="65"/>
    </location>
</feature>
<evidence type="ECO:0000313" key="4">
    <source>
        <dbReference type="Proteomes" id="UP000054477"/>
    </source>
</evidence>
<keyword evidence="4" id="KW-1185">Reference proteome</keyword>
<reference evidence="3 4" key="1">
    <citation type="submission" date="2014-04" db="EMBL/GenBank/DDBJ databases">
        <authorList>
            <consortium name="DOE Joint Genome Institute"/>
            <person name="Kuo A."/>
            <person name="Kohler A."/>
            <person name="Nagy L.G."/>
            <person name="Floudas D."/>
            <person name="Copeland A."/>
            <person name="Barry K.W."/>
            <person name="Cichocki N."/>
            <person name="Veneault-Fourrey C."/>
            <person name="LaButti K."/>
            <person name="Lindquist E.A."/>
            <person name="Lipzen A."/>
            <person name="Lundell T."/>
            <person name="Morin E."/>
            <person name="Murat C."/>
            <person name="Sun H."/>
            <person name="Tunlid A."/>
            <person name="Henrissat B."/>
            <person name="Grigoriev I.V."/>
            <person name="Hibbett D.S."/>
            <person name="Martin F."/>
            <person name="Nordberg H.P."/>
            <person name="Cantor M.N."/>
            <person name="Hua S.X."/>
        </authorList>
    </citation>
    <scope>NUCLEOTIDE SEQUENCE [LARGE SCALE GENOMIC DNA]</scope>
    <source>
        <strain evidence="3 4">LaAM-08-1</strain>
    </source>
</reference>
<feature type="compositionally biased region" description="Basic and acidic residues" evidence="2">
    <location>
        <begin position="107"/>
        <end position="120"/>
    </location>
</feature>
<proteinExistence type="predicted"/>
<feature type="region of interest" description="Disordered" evidence="2">
    <location>
        <begin position="327"/>
        <end position="346"/>
    </location>
</feature>
<sequence length="482" mass="52956">MHDVRQFNWLRFVIPDEKTDGIKKEIAEPTSPLLSPPITPSKPTVSVTSSPSSFHTGSTSSLAGIKRLRPYPPHHEEALSIMSTATPVYGTWPHSSMRGGTRSHSHQPAERRSSDGDEHNPYALSHPFLNNSYLPAMNDASSELRPASSSSSLTSTLTGAMGGTNTSPHSRQSRSPPSVYGSNVQNHDITWGTNPTNVTITMNNATYPGVAGHSMPVYDMASASAISNLPFDDYATARNASPESLPPPSPPYLQTFNDQQYAIPTRAQLSASGAVGYPGQCLPTSYQQPMDMSLSSEDLSENEVRQLRRRVRELELECGRSRTALEAMRGSVANSTSSQSPSFKASRKARTDARKKFFCSLNRAGNALCAWHDSRRERRAYPPRNAPPGYLNCGCTFEEALFEESLSRHGVGSYHPGETVRMDPALRNPLLKLLEKRYGYKDGDFEHNPVTGEWAEGEGPSVWGQKAHSGQTVRRRPESDRH</sequence>
<dbReference type="Proteomes" id="UP000054477">
    <property type="component" value="Unassembled WGS sequence"/>
</dbReference>
<dbReference type="OrthoDB" id="3222060at2759"/>
<dbReference type="HOGENOM" id="CLU_044611_0_0_1"/>
<feature type="region of interest" description="Disordered" evidence="2">
    <location>
        <begin position="141"/>
        <end position="188"/>
    </location>
</feature>
<feature type="region of interest" description="Disordered" evidence="2">
    <location>
        <begin position="92"/>
        <end position="126"/>
    </location>
</feature>
<organism evidence="3 4">
    <name type="scientific">Laccaria amethystina LaAM-08-1</name>
    <dbReference type="NCBI Taxonomy" id="1095629"/>
    <lineage>
        <taxon>Eukaryota</taxon>
        <taxon>Fungi</taxon>
        <taxon>Dikarya</taxon>
        <taxon>Basidiomycota</taxon>
        <taxon>Agaricomycotina</taxon>
        <taxon>Agaricomycetes</taxon>
        <taxon>Agaricomycetidae</taxon>
        <taxon>Agaricales</taxon>
        <taxon>Agaricineae</taxon>
        <taxon>Hydnangiaceae</taxon>
        <taxon>Laccaria</taxon>
    </lineage>
</organism>
<protein>
    <submittedName>
        <fullName evidence="3">Uncharacterized protein</fullName>
    </submittedName>
</protein>
<feature type="compositionally biased region" description="Low complexity" evidence="2">
    <location>
        <begin position="167"/>
        <end position="178"/>
    </location>
</feature>
<feature type="compositionally biased region" description="Low complexity" evidence="2">
    <location>
        <begin position="141"/>
        <end position="159"/>
    </location>
</feature>
<evidence type="ECO:0000256" key="2">
    <source>
        <dbReference type="SAM" id="MobiDB-lite"/>
    </source>
</evidence>
<accession>A0A0C9XN10</accession>
<dbReference type="AlphaFoldDB" id="A0A0C9XN10"/>
<reference evidence="4" key="2">
    <citation type="submission" date="2015-01" db="EMBL/GenBank/DDBJ databases">
        <title>Evolutionary Origins and Diversification of the Mycorrhizal Mutualists.</title>
        <authorList>
            <consortium name="DOE Joint Genome Institute"/>
            <consortium name="Mycorrhizal Genomics Consortium"/>
            <person name="Kohler A."/>
            <person name="Kuo A."/>
            <person name="Nagy L.G."/>
            <person name="Floudas D."/>
            <person name="Copeland A."/>
            <person name="Barry K.W."/>
            <person name="Cichocki N."/>
            <person name="Veneault-Fourrey C."/>
            <person name="LaButti K."/>
            <person name="Lindquist E.A."/>
            <person name="Lipzen A."/>
            <person name="Lundell T."/>
            <person name="Morin E."/>
            <person name="Murat C."/>
            <person name="Riley R."/>
            <person name="Ohm R."/>
            <person name="Sun H."/>
            <person name="Tunlid A."/>
            <person name="Henrissat B."/>
            <person name="Grigoriev I.V."/>
            <person name="Hibbett D.S."/>
            <person name="Martin F."/>
        </authorList>
    </citation>
    <scope>NUCLEOTIDE SEQUENCE [LARGE SCALE GENOMIC DNA]</scope>
    <source>
        <strain evidence="4">LaAM-08-1</strain>
    </source>
</reference>